<evidence type="ECO:0000313" key="2">
    <source>
        <dbReference type="Proteomes" id="UP000823388"/>
    </source>
</evidence>
<sequence length="147" mass="16428">MLGRIEWRCVRTQKLGGSSIRPITTGIAQCGWGTGADGIQTLSCNAPRSWVDRMRDQSLCRPRRTGILVMLNNHAGAGRPLYMHYDASSPEKPTCFHRATLTREQLVTLVPVRSTSSWPGTVHVDRIRSSTGANCLRRLKQGKRPRM</sequence>
<accession>A0A8T0N2M2</accession>
<keyword evidence="2" id="KW-1185">Reference proteome</keyword>
<comment type="caution">
    <text evidence="1">The sequence shown here is derived from an EMBL/GenBank/DDBJ whole genome shotgun (WGS) entry which is preliminary data.</text>
</comment>
<name>A0A8T0N2M2_PANVG</name>
<protein>
    <submittedName>
        <fullName evidence="1">Uncharacterized protein</fullName>
    </submittedName>
</protein>
<evidence type="ECO:0000313" key="1">
    <source>
        <dbReference type="EMBL" id="KAG2541384.1"/>
    </source>
</evidence>
<reference evidence="1" key="1">
    <citation type="submission" date="2020-05" db="EMBL/GenBank/DDBJ databases">
        <title>WGS assembly of Panicum virgatum.</title>
        <authorList>
            <person name="Lovell J.T."/>
            <person name="Jenkins J."/>
            <person name="Shu S."/>
            <person name="Juenger T.E."/>
            <person name="Schmutz J."/>
        </authorList>
    </citation>
    <scope>NUCLEOTIDE SEQUENCE</scope>
    <source>
        <strain evidence="1">AP13</strain>
    </source>
</reference>
<dbReference type="EMBL" id="CM029054">
    <property type="protein sequence ID" value="KAG2541384.1"/>
    <property type="molecule type" value="Genomic_DNA"/>
</dbReference>
<dbReference type="Proteomes" id="UP000823388">
    <property type="component" value="Chromosome 9N"/>
</dbReference>
<proteinExistence type="predicted"/>
<gene>
    <name evidence="1" type="ORF">PVAP13_9NG682514</name>
</gene>
<organism evidence="1 2">
    <name type="scientific">Panicum virgatum</name>
    <name type="common">Blackwell switchgrass</name>
    <dbReference type="NCBI Taxonomy" id="38727"/>
    <lineage>
        <taxon>Eukaryota</taxon>
        <taxon>Viridiplantae</taxon>
        <taxon>Streptophyta</taxon>
        <taxon>Embryophyta</taxon>
        <taxon>Tracheophyta</taxon>
        <taxon>Spermatophyta</taxon>
        <taxon>Magnoliopsida</taxon>
        <taxon>Liliopsida</taxon>
        <taxon>Poales</taxon>
        <taxon>Poaceae</taxon>
        <taxon>PACMAD clade</taxon>
        <taxon>Panicoideae</taxon>
        <taxon>Panicodae</taxon>
        <taxon>Paniceae</taxon>
        <taxon>Panicinae</taxon>
        <taxon>Panicum</taxon>
        <taxon>Panicum sect. Hiantes</taxon>
    </lineage>
</organism>
<dbReference type="AlphaFoldDB" id="A0A8T0N2M2"/>